<comment type="caution">
    <text evidence="1">The sequence shown here is derived from an EMBL/GenBank/DDBJ whole genome shotgun (WGS) entry which is preliminary data.</text>
</comment>
<evidence type="ECO:0000313" key="1">
    <source>
        <dbReference type="EMBL" id="KAG0138956.1"/>
    </source>
</evidence>
<sequence>MGLKPVLDNTDDPVDWGALSDVDDLVSQGLVHVGEDDESEGQASKEDETDPMIVNNLLATNEQEEWYCQP</sequence>
<keyword evidence="2" id="KW-1185">Reference proteome</keyword>
<reference evidence="1" key="1">
    <citation type="submission" date="2013-11" db="EMBL/GenBank/DDBJ databases">
        <title>Genome sequence of the fusiform rust pathogen reveals effectors for host alternation and coevolution with pine.</title>
        <authorList>
            <consortium name="DOE Joint Genome Institute"/>
            <person name="Smith K."/>
            <person name="Pendleton A."/>
            <person name="Kubisiak T."/>
            <person name="Anderson C."/>
            <person name="Salamov A."/>
            <person name="Aerts A."/>
            <person name="Riley R."/>
            <person name="Clum A."/>
            <person name="Lindquist E."/>
            <person name="Ence D."/>
            <person name="Campbell M."/>
            <person name="Kronenberg Z."/>
            <person name="Feau N."/>
            <person name="Dhillon B."/>
            <person name="Hamelin R."/>
            <person name="Burleigh J."/>
            <person name="Smith J."/>
            <person name="Yandell M."/>
            <person name="Nelson C."/>
            <person name="Grigoriev I."/>
            <person name="Davis J."/>
        </authorList>
    </citation>
    <scope>NUCLEOTIDE SEQUENCE</scope>
    <source>
        <strain evidence="1">G11</strain>
    </source>
</reference>
<evidence type="ECO:0000313" key="2">
    <source>
        <dbReference type="Proteomes" id="UP000886653"/>
    </source>
</evidence>
<dbReference type="AlphaFoldDB" id="A0A9P6N4R7"/>
<organism evidence="1 2">
    <name type="scientific">Cronartium quercuum f. sp. fusiforme G11</name>
    <dbReference type="NCBI Taxonomy" id="708437"/>
    <lineage>
        <taxon>Eukaryota</taxon>
        <taxon>Fungi</taxon>
        <taxon>Dikarya</taxon>
        <taxon>Basidiomycota</taxon>
        <taxon>Pucciniomycotina</taxon>
        <taxon>Pucciniomycetes</taxon>
        <taxon>Pucciniales</taxon>
        <taxon>Coleosporiaceae</taxon>
        <taxon>Cronartium</taxon>
    </lineage>
</organism>
<dbReference type="Proteomes" id="UP000886653">
    <property type="component" value="Unassembled WGS sequence"/>
</dbReference>
<dbReference type="EMBL" id="MU168078">
    <property type="protein sequence ID" value="KAG0138956.1"/>
    <property type="molecule type" value="Genomic_DNA"/>
</dbReference>
<name>A0A9P6N4R7_9BASI</name>
<proteinExistence type="predicted"/>
<gene>
    <name evidence="1" type="ORF">CROQUDRAFT_102484</name>
</gene>
<accession>A0A9P6N4R7</accession>
<protein>
    <submittedName>
        <fullName evidence="1">Uncharacterized protein</fullName>
    </submittedName>
</protein>